<dbReference type="Ensembl" id="ENSSDUT00000020795.1">
    <property type="protein sequence ID" value="ENSSDUP00000020426.1"/>
    <property type="gene ID" value="ENSSDUG00000014860.1"/>
</dbReference>
<dbReference type="Proteomes" id="UP000261420">
    <property type="component" value="Unplaced"/>
</dbReference>
<evidence type="ECO:0000259" key="1">
    <source>
        <dbReference type="PROSITE" id="PS50041"/>
    </source>
</evidence>
<dbReference type="Gene3D" id="3.10.100.10">
    <property type="entry name" value="Mannose-Binding Protein A, subunit A"/>
    <property type="match status" value="1"/>
</dbReference>
<reference evidence="2" key="1">
    <citation type="submission" date="2025-08" db="UniProtKB">
        <authorList>
            <consortium name="Ensembl"/>
        </authorList>
    </citation>
    <scope>IDENTIFICATION</scope>
</reference>
<dbReference type="GeneTree" id="ENSGT01100000263473"/>
<evidence type="ECO:0000313" key="2">
    <source>
        <dbReference type="Ensembl" id="ENSSDUP00000020426.1"/>
    </source>
</evidence>
<reference evidence="2" key="2">
    <citation type="submission" date="2025-09" db="UniProtKB">
        <authorList>
            <consortium name="Ensembl"/>
        </authorList>
    </citation>
    <scope>IDENTIFICATION</scope>
</reference>
<accession>A0A3B4UP29</accession>
<name>A0A3B4UP29_SERDU</name>
<feature type="domain" description="C-type lectin" evidence="1">
    <location>
        <begin position="77"/>
        <end position="183"/>
    </location>
</feature>
<evidence type="ECO:0000313" key="3">
    <source>
        <dbReference type="Proteomes" id="UP000261420"/>
    </source>
</evidence>
<proteinExistence type="predicted"/>
<dbReference type="PANTHER" id="PTHR45784">
    <property type="entry name" value="C-TYPE LECTIN DOMAIN FAMILY 20 MEMBER A-RELATED"/>
    <property type="match status" value="1"/>
</dbReference>
<dbReference type="Pfam" id="PF00059">
    <property type="entry name" value="Lectin_C"/>
    <property type="match status" value="1"/>
</dbReference>
<dbReference type="PANTHER" id="PTHR45784:SF3">
    <property type="entry name" value="C-TYPE LECTIN DOMAIN FAMILY 4 MEMBER K-LIKE-RELATED"/>
    <property type="match status" value="1"/>
</dbReference>
<dbReference type="InterPro" id="IPR001304">
    <property type="entry name" value="C-type_lectin-like"/>
</dbReference>
<protein>
    <recommendedName>
        <fullName evidence="1">C-type lectin domain-containing protein</fullName>
    </recommendedName>
</protein>
<dbReference type="InterPro" id="IPR016186">
    <property type="entry name" value="C-type_lectin-like/link_sf"/>
</dbReference>
<dbReference type="InterPro" id="IPR016187">
    <property type="entry name" value="CTDL_fold"/>
</dbReference>
<dbReference type="SUPFAM" id="SSF56436">
    <property type="entry name" value="C-type lectin-like"/>
    <property type="match status" value="1"/>
</dbReference>
<dbReference type="AlphaFoldDB" id="A0A3B4UP29"/>
<dbReference type="SMART" id="SM00034">
    <property type="entry name" value="CLECT"/>
    <property type="match status" value="1"/>
</dbReference>
<dbReference type="OMA" id="HENKCIL"/>
<sequence length="211" mass="24872">MNYLQFVPLFKSLLSCRFFTLEAFQERYRVHPLSAKCVFFDTQSLAQKINHENKCILKLELRLNVFFLHVDSADDQYVLVTEEKTWFEAQSYCRQHYTDLVSVRSPAENEEVRSRLQGNPAAQEAWIGLHRDSWKWSDGSGSSFRHWWESQPDNKNSTQACVHMQRGRWDDWRCATKRSKTCFVLTLNVKFNSLKLYIDHGVAVQMYAFLG</sequence>
<organism evidence="2 3">
    <name type="scientific">Seriola dumerili</name>
    <name type="common">Greater amberjack</name>
    <name type="synonym">Caranx dumerili</name>
    <dbReference type="NCBI Taxonomy" id="41447"/>
    <lineage>
        <taxon>Eukaryota</taxon>
        <taxon>Metazoa</taxon>
        <taxon>Chordata</taxon>
        <taxon>Craniata</taxon>
        <taxon>Vertebrata</taxon>
        <taxon>Euteleostomi</taxon>
        <taxon>Actinopterygii</taxon>
        <taxon>Neopterygii</taxon>
        <taxon>Teleostei</taxon>
        <taxon>Neoteleostei</taxon>
        <taxon>Acanthomorphata</taxon>
        <taxon>Carangaria</taxon>
        <taxon>Carangiformes</taxon>
        <taxon>Carangidae</taxon>
        <taxon>Seriola</taxon>
    </lineage>
</organism>
<dbReference type="PROSITE" id="PS50041">
    <property type="entry name" value="C_TYPE_LECTIN_2"/>
    <property type="match status" value="1"/>
</dbReference>
<keyword evidence="3" id="KW-1185">Reference proteome</keyword>